<dbReference type="EMBL" id="OMKW01000001">
    <property type="protein sequence ID" value="SPF28732.1"/>
    <property type="molecule type" value="Genomic_DNA"/>
</dbReference>
<keyword evidence="3" id="KW-1185">Reference proteome</keyword>
<organism evidence="2 3">
    <name type="scientific">Pontivivens insulae</name>
    <dbReference type="NCBI Taxonomy" id="1639689"/>
    <lineage>
        <taxon>Bacteria</taxon>
        <taxon>Pseudomonadati</taxon>
        <taxon>Pseudomonadota</taxon>
        <taxon>Alphaproteobacteria</taxon>
        <taxon>Rhodobacterales</taxon>
        <taxon>Paracoccaceae</taxon>
        <taxon>Pontivivens</taxon>
    </lineage>
</organism>
<keyword evidence="1" id="KW-0812">Transmembrane</keyword>
<dbReference type="Proteomes" id="UP000244932">
    <property type="component" value="Unassembled WGS sequence"/>
</dbReference>
<name>A0A2R8A933_9RHOB</name>
<protein>
    <submittedName>
        <fullName evidence="2">Uncharacterized protein</fullName>
    </submittedName>
</protein>
<proteinExistence type="predicted"/>
<keyword evidence="1" id="KW-0472">Membrane</keyword>
<gene>
    <name evidence="2" type="ORF">POI8812_01035</name>
</gene>
<evidence type="ECO:0000313" key="3">
    <source>
        <dbReference type="Proteomes" id="UP000244932"/>
    </source>
</evidence>
<evidence type="ECO:0000313" key="2">
    <source>
        <dbReference type="EMBL" id="SPF28732.1"/>
    </source>
</evidence>
<accession>A0A2R8A933</accession>
<reference evidence="2 3" key="1">
    <citation type="submission" date="2018-03" db="EMBL/GenBank/DDBJ databases">
        <authorList>
            <person name="Keele B.F."/>
        </authorList>
    </citation>
    <scope>NUCLEOTIDE SEQUENCE [LARGE SCALE GENOMIC DNA]</scope>
    <source>
        <strain evidence="2 3">CeCT 8812</strain>
    </source>
</reference>
<keyword evidence="1" id="KW-1133">Transmembrane helix</keyword>
<dbReference type="AlphaFoldDB" id="A0A2R8A933"/>
<sequence length="55" mass="6566">MIFAYWMSNWAMQLLLWLTVGVVTIVVVLAVWLILTAFGMKHRQSQRKTSNWRRN</sequence>
<evidence type="ECO:0000256" key="1">
    <source>
        <dbReference type="SAM" id="Phobius"/>
    </source>
</evidence>
<feature type="transmembrane region" description="Helical" evidence="1">
    <location>
        <begin position="14"/>
        <end position="38"/>
    </location>
</feature>